<keyword evidence="6" id="KW-1185">Reference proteome</keyword>
<evidence type="ECO:0000256" key="1">
    <source>
        <dbReference type="ARBA" id="ARBA00022801"/>
    </source>
</evidence>
<dbReference type="InterPro" id="IPR000073">
    <property type="entry name" value="AB_hydrolase_1"/>
</dbReference>
<dbReference type="PRINTS" id="PR00412">
    <property type="entry name" value="EPOXHYDRLASE"/>
</dbReference>
<keyword evidence="3" id="KW-0472">Membrane</keyword>
<feature type="transmembrane region" description="Helical" evidence="3">
    <location>
        <begin position="21"/>
        <end position="40"/>
    </location>
</feature>
<sequence>MDKTDSESIRVNSINMHIAELVAGPLVLFLHGFPGLWYSWRHQILFMATRGYRAVAPDLRGYGDTTGAPVNDSSKFSTIHVVGDLIAVLQAIGPDKEQVFVVGHDWGALLLGIYACLGLIRSMTCLVESLSRAVVLCSFYDVVTELSQATYAQTKQEKYNIFVLKRIEDCSLTIPLCGKSGTEEWIKAFGGSPDTPVVLPSWLTDDDVDYYVSKFDKTGFMGAVNYYRALNHPLLLNVLFEANASVKFGDHTLILSSYATMQTNQITDSILYHGGFKKDVPFLEEVVAIRDVARFINQEKPDEISKHI</sequence>
<evidence type="ECO:0000259" key="4">
    <source>
        <dbReference type="Pfam" id="PF00561"/>
    </source>
</evidence>
<accession>A0A068V5N3</accession>
<dbReference type="GO" id="GO:0016787">
    <property type="term" value="F:hydrolase activity"/>
    <property type="evidence" value="ECO:0007669"/>
    <property type="project" value="UniProtKB-KW"/>
</dbReference>
<keyword evidence="3" id="KW-1133">Transmembrane helix</keyword>
<proteinExistence type="inferred from homology"/>
<dbReference type="PANTHER" id="PTHR43329">
    <property type="entry name" value="EPOXIDE HYDROLASE"/>
    <property type="match status" value="1"/>
</dbReference>
<name>A0A068V5N3_COFCA</name>
<organism evidence="5 6">
    <name type="scientific">Coffea canephora</name>
    <name type="common">Robusta coffee</name>
    <dbReference type="NCBI Taxonomy" id="49390"/>
    <lineage>
        <taxon>Eukaryota</taxon>
        <taxon>Viridiplantae</taxon>
        <taxon>Streptophyta</taxon>
        <taxon>Embryophyta</taxon>
        <taxon>Tracheophyta</taxon>
        <taxon>Spermatophyta</taxon>
        <taxon>Magnoliopsida</taxon>
        <taxon>eudicotyledons</taxon>
        <taxon>Gunneridae</taxon>
        <taxon>Pentapetalae</taxon>
        <taxon>asterids</taxon>
        <taxon>lamiids</taxon>
        <taxon>Gentianales</taxon>
        <taxon>Rubiaceae</taxon>
        <taxon>Ixoroideae</taxon>
        <taxon>Gardenieae complex</taxon>
        <taxon>Bertiereae - Coffeeae clade</taxon>
        <taxon>Coffeeae</taxon>
        <taxon>Coffea</taxon>
    </lineage>
</organism>
<dbReference type="PhylomeDB" id="A0A068V5N3"/>
<protein>
    <recommendedName>
        <fullName evidence="4">AB hydrolase-1 domain-containing protein</fullName>
    </recommendedName>
</protein>
<dbReference type="SUPFAM" id="SSF53474">
    <property type="entry name" value="alpha/beta-Hydrolases"/>
    <property type="match status" value="1"/>
</dbReference>
<dbReference type="Gene3D" id="3.40.50.1820">
    <property type="entry name" value="alpha/beta hydrolase"/>
    <property type="match status" value="1"/>
</dbReference>
<dbReference type="Proteomes" id="UP000295252">
    <property type="component" value="Chromosome IV"/>
</dbReference>
<dbReference type="OrthoDB" id="7130006at2759"/>
<comment type="similarity">
    <text evidence="2">Belongs to the AB hydrolase superfamily. Epoxide hydrolase family.</text>
</comment>
<dbReference type="AlphaFoldDB" id="A0A068V5N3"/>
<dbReference type="InParanoid" id="A0A068V5N3"/>
<dbReference type="Gramene" id="CDP15824">
    <property type="protein sequence ID" value="CDP15824"/>
    <property type="gene ID" value="GSCOC_T00016691001"/>
</dbReference>
<reference evidence="6" key="1">
    <citation type="journal article" date="2014" name="Science">
        <title>The coffee genome provides insight into the convergent evolution of caffeine biosynthesis.</title>
        <authorList>
            <person name="Denoeud F."/>
            <person name="Carretero-Paulet L."/>
            <person name="Dereeper A."/>
            <person name="Droc G."/>
            <person name="Guyot R."/>
            <person name="Pietrella M."/>
            <person name="Zheng C."/>
            <person name="Alberti A."/>
            <person name="Anthony F."/>
            <person name="Aprea G."/>
            <person name="Aury J.M."/>
            <person name="Bento P."/>
            <person name="Bernard M."/>
            <person name="Bocs S."/>
            <person name="Campa C."/>
            <person name="Cenci A."/>
            <person name="Combes M.C."/>
            <person name="Crouzillat D."/>
            <person name="Da Silva C."/>
            <person name="Daddiego L."/>
            <person name="De Bellis F."/>
            <person name="Dussert S."/>
            <person name="Garsmeur O."/>
            <person name="Gayraud T."/>
            <person name="Guignon V."/>
            <person name="Jahn K."/>
            <person name="Jamilloux V."/>
            <person name="Joet T."/>
            <person name="Labadie K."/>
            <person name="Lan T."/>
            <person name="Leclercq J."/>
            <person name="Lepelley M."/>
            <person name="Leroy T."/>
            <person name="Li L.T."/>
            <person name="Librado P."/>
            <person name="Lopez L."/>
            <person name="Munoz A."/>
            <person name="Noel B."/>
            <person name="Pallavicini A."/>
            <person name="Perrotta G."/>
            <person name="Poncet V."/>
            <person name="Pot D."/>
            <person name="Priyono X."/>
            <person name="Rigoreau M."/>
            <person name="Rouard M."/>
            <person name="Rozas J."/>
            <person name="Tranchant-Dubreuil C."/>
            <person name="VanBuren R."/>
            <person name="Zhang Q."/>
            <person name="Andrade A.C."/>
            <person name="Argout X."/>
            <person name="Bertrand B."/>
            <person name="de Kochko A."/>
            <person name="Graziosi G."/>
            <person name="Henry R.J."/>
            <person name="Jayarama X."/>
            <person name="Ming R."/>
            <person name="Nagai C."/>
            <person name="Rounsley S."/>
            <person name="Sankoff D."/>
            <person name="Giuliano G."/>
            <person name="Albert V.A."/>
            <person name="Wincker P."/>
            <person name="Lashermes P."/>
        </authorList>
    </citation>
    <scope>NUCLEOTIDE SEQUENCE [LARGE SCALE GENOMIC DNA]</scope>
    <source>
        <strain evidence="6">cv. DH200-94</strain>
    </source>
</reference>
<evidence type="ECO:0000313" key="6">
    <source>
        <dbReference type="Proteomes" id="UP000295252"/>
    </source>
</evidence>
<dbReference type="InterPro" id="IPR029058">
    <property type="entry name" value="AB_hydrolase_fold"/>
</dbReference>
<evidence type="ECO:0000256" key="3">
    <source>
        <dbReference type="SAM" id="Phobius"/>
    </source>
</evidence>
<evidence type="ECO:0000313" key="5">
    <source>
        <dbReference type="EMBL" id="CDP15824.1"/>
    </source>
</evidence>
<dbReference type="Pfam" id="PF00561">
    <property type="entry name" value="Abhydrolase_1"/>
    <property type="match status" value="1"/>
</dbReference>
<feature type="domain" description="AB hydrolase-1" evidence="4">
    <location>
        <begin position="25"/>
        <end position="127"/>
    </location>
</feature>
<keyword evidence="1" id="KW-0378">Hydrolase</keyword>
<evidence type="ECO:0000256" key="2">
    <source>
        <dbReference type="ARBA" id="ARBA00038334"/>
    </source>
</evidence>
<dbReference type="EMBL" id="HG739195">
    <property type="protein sequence ID" value="CDP15824.1"/>
    <property type="molecule type" value="Genomic_DNA"/>
</dbReference>
<dbReference type="InterPro" id="IPR000639">
    <property type="entry name" value="Epox_hydrolase-like"/>
</dbReference>
<gene>
    <name evidence="5" type="ORF">GSCOC_T00016691001</name>
</gene>
<dbReference type="STRING" id="49390.A0A068V5N3"/>
<keyword evidence="3" id="KW-0812">Transmembrane</keyword>